<dbReference type="Proteomes" id="UP000028481">
    <property type="component" value="Chromosome"/>
</dbReference>
<dbReference type="InterPro" id="IPR023148">
    <property type="entry name" value="tRNA_m1G_MeTrfase_C_sf"/>
</dbReference>
<evidence type="ECO:0000256" key="15">
    <source>
        <dbReference type="HAMAP-Rule" id="MF_00605"/>
    </source>
</evidence>
<comment type="subcellular location">
    <subcellularLocation>
        <location evidence="2 15 16">Cytoplasm</location>
    </subcellularLocation>
</comment>
<evidence type="ECO:0000256" key="9">
    <source>
        <dbReference type="ARBA" id="ARBA00022679"/>
    </source>
</evidence>
<dbReference type="NCBIfam" id="TIGR00088">
    <property type="entry name" value="trmD"/>
    <property type="match status" value="1"/>
</dbReference>
<name>A0A075WRC8_9BACT</name>
<dbReference type="CDD" id="cd18085">
    <property type="entry name" value="TM1570-like"/>
    <property type="match status" value="1"/>
</dbReference>
<proteinExistence type="inferred from homology"/>
<evidence type="ECO:0000256" key="13">
    <source>
        <dbReference type="ARBA" id="ARBA00033392"/>
    </source>
</evidence>
<dbReference type="GO" id="GO:0002939">
    <property type="term" value="P:tRNA N1-guanine methylation"/>
    <property type="evidence" value="ECO:0007669"/>
    <property type="project" value="TreeGrafter"/>
</dbReference>
<evidence type="ECO:0000256" key="6">
    <source>
        <dbReference type="ARBA" id="ARBA00014679"/>
    </source>
</evidence>
<dbReference type="InterPro" id="IPR029026">
    <property type="entry name" value="tRNA_m1G_MTases_N"/>
</dbReference>
<evidence type="ECO:0000256" key="3">
    <source>
        <dbReference type="ARBA" id="ARBA00007630"/>
    </source>
</evidence>
<gene>
    <name evidence="15" type="primary">trmD</name>
    <name evidence="19" type="ORF">HL41_00435</name>
</gene>
<dbReference type="HAMAP" id="MF_00605">
    <property type="entry name" value="TrmD"/>
    <property type="match status" value="1"/>
</dbReference>
<dbReference type="eggNOG" id="COG4752">
    <property type="taxonomic scope" value="Bacteria"/>
</dbReference>
<evidence type="ECO:0000256" key="4">
    <source>
        <dbReference type="ARBA" id="ARBA00011738"/>
    </source>
</evidence>
<accession>A0A075WRC8</accession>
<keyword evidence="11 15" id="KW-0819">tRNA processing</keyword>
<evidence type="ECO:0000256" key="7">
    <source>
        <dbReference type="ARBA" id="ARBA00022490"/>
    </source>
</evidence>
<dbReference type="GO" id="GO:0052906">
    <property type="term" value="F:tRNA (guanine(37)-N1)-methyltransferase activity"/>
    <property type="evidence" value="ECO:0007669"/>
    <property type="project" value="UniProtKB-UniRule"/>
</dbReference>
<dbReference type="OrthoDB" id="9807416at2"/>
<evidence type="ECO:0000256" key="8">
    <source>
        <dbReference type="ARBA" id="ARBA00022603"/>
    </source>
</evidence>
<keyword evidence="20" id="KW-1185">Reference proteome</keyword>
<dbReference type="FunFam" id="3.40.1280.10:FF:000001">
    <property type="entry name" value="tRNA (guanine-N(1)-)-methyltransferase"/>
    <property type="match status" value="1"/>
</dbReference>
<evidence type="ECO:0000259" key="18">
    <source>
        <dbReference type="Pfam" id="PF09936"/>
    </source>
</evidence>
<dbReference type="InterPro" id="IPR019230">
    <property type="entry name" value="RNA_MeTrfase_C_dom"/>
</dbReference>
<keyword evidence="7 15" id="KW-0963">Cytoplasm</keyword>
<dbReference type="KEGG" id="tcm:HL41_00435"/>
<dbReference type="Pfam" id="PF09936">
    <property type="entry name" value="Methyltrn_RNA_4"/>
    <property type="match status" value="1"/>
</dbReference>
<dbReference type="InterPro" id="IPR002649">
    <property type="entry name" value="tRNA_m1G_MeTrfase_TrmD"/>
</dbReference>
<dbReference type="InterPro" id="IPR016009">
    <property type="entry name" value="tRNA_MeTrfase_TRMD/TRM10"/>
</dbReference>
<evidence type="ECO:0000256" key="12">
    <source>
        <dbReference type="ARBA" id="ARBA00029736"/>
    </source>
</evidence>
<evidence type="ECO:0000313" key="19">
    <source>
        <dbReference type="EMBL" id="AIH03421.1"/>
    </source>
</evidence>
<dbReference type="PaxDb" id="289377-HL41_00435"/>
<sequence>MQIDIITIFPEYFESPLKVGLLGKALQKGLLEINLVNLRDFCQDKHRVVDDEPFGGGEGMVFKPEPLYRAITSLKQKSKSPWVVYLSPQGEVLNQKIAEELSQKQHLILICGRYEGIDERIKETLIDQEVSIGDYVVFGGEVASLVLIECIARLIPGVVGKKDSVEKESFSSGLLKYPCYTRPRDFMGLKVPEVLLSGNHAAIEVYRRQKSLELTLKKRPHLLRQTLLSQEDLNFLANLLKKQRVYLFLLHYPVYNKRKEVITSAIANIDLHDLGRLGRTYGLKGIYIVQPLEDQRELAQELLDFWLKGGGAKYNPLRKEALKLVKVFSTFEEALDAVHHQEGEKPLLVGTDASPKKPPIPIETLQKFLWETPIVIVLGTAWGLTEEFLAKCDHFLEPIWGRLDTYNHLSVRSAASIIIDRLLGLYSFYKKSYKRKD</sequence>
<evidence type="ECO:0000259" key="17">
    <source>
        <dbReference type="Pfam" id="PF01746"/>
    </source>
</evidence>
<evidence type="ECO:0000256" key="2">
    <source>
        <dbReference type="ARBA" id="ARBA00004496"/>
    </source>
</evidence>
<keyword evidence="9 15" id="KW-0808">Transferase</keyword>
<keyword evidence="8 15" id="KW-0489">Methyltransferase</keyword>
<evidence type="ECO:0000256" key="16">
    <source>
        <dbReference type="RuleBase" id="RU003464"/>
    </source>
</evidence>
<dbReference type="RefSeq" id="WP_028840975.1">
    <property type="nucleotide sequence ID" value="NZ_CP008796.1"/>
</dbReference>
<feature type="binding site" evidence="15">
    <location>
        <position position="112"/>
    </location>
    <ligand>
        <name>S-adenosyl-L-methionine</name>
        <dbReference type="ChEBI" id="CHEBI:59789"/>
    </ligand>
</feature>
<comment type="catalytic activity">
    <reaction evidence="14 15 16">
        <text>guanosine(37) in tRNA + S-adenosyl-L-methionine = N(1)-methylguanosine(37) in tRNA + S-adenosyl-L-homocysteine + H(+)</text>
        <dbReference type="Rhea" id="RHEA:36899"/>
        <dbReference type="Rhea" id="RHEA-COMP:10145"/>
        <dbReference type="Rhea" id="RHEA-COMP:10147"/>
        <dbReference type="ChEBI" id="CHEBI:15378"/>
        <dbReference type="ChEBI" id="CHEBI:57856"/>
        <dbReference type="ChEBI" id="CHEBI:59789"/>
        <dbReference type="ChEBI" id="CHEBI:73542"/>
        <dbReference type="ChEBI" id="CHEBI:74269"/>
        <dbReference type="EC" id="2.1.1.228"/>
    </reaction>
</comment>
<feature type="domain" description="tRNA (guanine-N(1)-)-methyltransferase C-terminal" evidence="18">
    <location>
        <begin position="245"/>
        <end position="424"/>
    </location>
</feature>
<dbReference type="GO" id="GO:0005829">
    <property type="term" value="C:cytosol"/>
    <property type="evidence" value="ECO:0007669"/>
    <property type="project" value="TreeGrafter"/>
</dbReference>
<dbReference type="InterPro" id="IPR029028">
    <property type="entry name" value="Alpha/beta_knot_MTases"/>
</dbReference>
<dbReference type="Pfam" id="PF01746">
    <property type="entry name" value="tRNA_m1G_MT"/>
    <property type="match status" value="1"/>
</dbReference>
<comment type="subunit">
    <text evidence="4 15 16">Homodimer.</text>
</comment>
<evidence type="ECO:0000256" key="5">
    <source>
        <dbReference type="ARBA" id="ARBA00012807"/>
    </source>
</evidence>
<comment type="similarity">
    <text evidence="3 15 16">Belongs to the RNA methyltransferase TrmD family.</text>
</comment>
<evidence type="ECO:0000313" key="20">
    <source>
        <dbReference type="Proteomes" id="UP000028481"/>
    </source>
</evidence>
<protein>
    <recommendedName>
        <fullName evidence="6 15">tRNA (guanine-N(1)-)-methyltransferase</fullName>
        <ecNumber evidence="5 15">2.1.1.228</ecNumber>
    </recommendedName>
    <alternativeName>
        <fullName evidence="12 15">M1G-methyltransferase</fullName>
    </alternativeName>
    <alternativeName>
        <fullName evidence="13 15">tRNA [GM37] methyltransferase</fullName>
    </alternativeName>
</protein>
<dbReference type="PANTHER" id="PTHR46417:SF1">
    <property type="entry name" value="TRNA (GUANINE-N(1)-)-METHYLTRANSFERASE"/>
    <property type="match status" value="1"/>
</dbReference>
<organism evidence="19 20">
    <name type="scientific">Thermodesulfobacterium commune DSM 2178</name>
    <dbReference type="NCBI Taxonomy" id="289377"/>
    <lineage>
        <taxon>Bacteria</taxon>
        <taxon>Pseudomonadati</taxon>
        <taxon>Thermodesulfobacteriota</taxon>
        <taxon>Thermodesulfobacteria</taxon>
        <taxon>Thermodesulfobacteriales</taxon>
        <taxon>Thermodesulfobacteriaceae</taxon>
        <taxon>Thermodesulfobacterium</taxon>
    </lineage>
</organism>
<feature type="domain" description="tRNA methyltransferase TRMD/TRM10-type" evidence="17">
    <location>
        <begin position="1"/>
        <end position="224"/>
    </location>
</feature>
<dbReference type="Gene3D" id="1.10.1270.20">
    <property type="entry name" value="tRNA(m1g37)methyltransferase, domain 2"/>
    <property type="match status" value="1"/>
</dbReference>
<dbReference type="Gene3D" id="3.40.1280.10">
    <property type="match status" value="2"/>
</dbReference>
<dbReference type="CDD" id="cd18080">
    <property type="entry name" value="TrmD-like"/>
    <property type="match status" value="1"/>
</dbReference>
<evidence type="ECO:0000256" key="14">
    <source>
        <dbReference type="ARBA" id="ARBA00047783"/>
    </source>
</evidence>
<dbReference type="HOGENOM" id="CLU_047363_2_1_0"/>
<reference evidence="19 20" key="1">
    <citation type="journal article" date="2015" name="Genome Announc.">
        <title>Genome Sequence of a Sulfate-Reducing Thermophilic Bacterium, Thermodesulfobacterium commune DSM 2178T (Phylum Thermodesulfobacteria).</title>
        <authorList>
            <person name="Bhatnagar S."/>
            <person name="Badger J.H."/>
            <person name="Madupu R."/>
            <person name="Khouri H.M."/>
            <person name="O'Connor E.M."/>
            <person name="Robb F.T."/>
            <person name="Ward N.L."/>
            <person name="Eisen J.A."/>
        </authorList>
    </citation>
    <scope>NUCLEOTIDE SEQUENCE [LARGE SCALE GENOMIC DNA]</scope>
    <source>
        <strain evidence="19 20">DSM 2178</strain>
    </source>
</reference>
<dbReference type="AlphaFoldDB" id="A0A075WRC8"/>
<feature type="binding site" evidence="15">
    <location>
        <begin position="132"/>
        <end position="137"/>
    </location>
    <ligand>
        <name>S-adenosyl-L-methionine</name>
        <dbReference type="ChEBI" id="CHEBI:59789"/>
    </ligand>
</feature>
<dbReference type="NCBIfam" id="NF000648">
    <property type="entry name" value="PRK00026.1"/>
    <property type="match status" value="1"/>
</dbReference>
<dbReference type="SUPFAM" id="SSF75217">
    <property type="entry name" value="alpha/beta knot"/>
    <property type="match status" value="1"/>
</dbReference>
<dbReference type="STRING" id="289377.HL41_00435"/>
<evidence type="ECO:0000256" key="1">
    <source>
        <dbReference type="ARBA" id="ARBA00002634"/>
    </source>
</evidence>
<evidence type="ECO:0000256" key="10">
    <source>
        <dbReference type="ARBA" id="ARBA00022691"/>
    </source>
</evidence>
<evidence type="ECO:0000256" key="11">
    <source>
        <dbReference type="ARBA" id="ARBA00022694"/>
    </source>
</evidence>
<comment type="function">
    <text evidence="1 15 16">Specifically methylates guanosine-37 in various tRNAs.</text>
</comment>
<dbReference type="eggNOG" id="COG0336">
    <property type="taxonomic scope" value="Bacteria"/>
</dbReference>
<dbReference type="PANTHER" id="PTHR46417">
    <property type="entry name" value="TRNA (GUANINE-N(1)-)-METHYLTRANSFERASE"/>
    <property type="match status" value="1"/>
</dbReference>
<dbReference type="EMBL" id="CP008796">
    <property type="protein sequence ID" value="AIH03421.1"/>
    <property type="molecule type" value="Genomic_DNA"/>
</dbReference>
<dbReference type="EC" id="2.1.1.228" evidence="5 15"/>
<keyword evidence="10 15" id="KW-0949">S-adenosyl-L-methionine</keyword>